<dbReference type="InterPro" id="IPR033438">
    <property type="entry name" value="MOLO1"/>
</dbReference>
<keyword evidence="2" id="KW-0472">Membrane</keyword>
<comment type="caution">
    <text evidence="4">The sequence shown here is derived from an EMBL/GenBank/DDBJ whole genome shotgun (WGS) entry which is preliminary data.</text>
</comment>
<organism evidence="4 5">
    <name type="scientific">Ditylenchus destructor</name>
    <dbReference type="NCBI Taxonomy" id="166010"/>
    <lineage>
        <taxon>Eukaryota</taxon>
        <taxon>Metazoa</taxon>
        <taxon>Ecdysozoa</taxon>
        <taxon>Nematoda</taxon>
        <taxon>Chromadorea</taxon>
        <taxon>Rhabditida</taxon>
        <taxon>Tylenchina</taxon>
        <taxon>Tylenchomorpha</taxon>
        <taxon>Sphaerularioidea</taxon>
        <taxon>Anguinidae</taxon>
        <taxon>Anguininae</taxon>
        <taxon>Ditylenchus</taxon>
    </lineage>
</organism>
<dbReference type="AlphaFoldDB" id="A0AAD4N2X2"/>
<name>A0AAD4N2X2_9BILA</name>
<evidence type="ECO:0000256" key="1">
    <source>
        <dbReference type="SAM" id="MobiDB-lite"/>
    </source>
</evidence>
<protein>
    <submittedName>
        <fullName evidence="4">Modulator of levamisole receptor-1 domain-containing protein</fullName>
    </submittedName>
</protein>
<accession>A0AAD4N2X2</accession>
<dbReference type="PANTHER" id="PTHR33748">
    <property type="entry name" value="PROTEIN CBG04600"/>
    <property type="match status" value="1"/>
</dbReference>
<feature type="chain" id="PRO_5041967428" evidence="3">
    <location>
        <begin position="19"/>
        <end position="410"/>
    </location>
</feature>
<dbReference type="Pfam" id="PF17175">
    <property type="entry name" value="MOLO1"/>
    <property type="match status" value="1"/>
</dbReference>
<reference evidence="4" key="1">
    <citation type="submission" date="2022-01" db="EMBL/GenBank/DDBJ databases">
        <title>Genome Sequence Resource for Two Populations of Ditylenchus destructor, the Migratory Endoparasitic Phytonematode.</title>
        <authorList>
            <person name="Zhang H."/>
            <person name="Lin R."/>
            <person name="Xie B."/>
        </authorList>
    </citation>
    <scope>NUCLEOTIDE SEQUENCE</scope>
    <source>
        <strain evidence="4">BazhouSP</strain>
    </source>
</reference>
<feature type="region of interest" description="Disordered" evidence="1">
    <location>
        <begin position="302"/>
        <end position="362"/>
    </location>
</feature>
<keyword evidence="2" id="KW-0812">Transmembrane</keyword>
<gene>
    <name evidence="4" type="ORF">DdX_07217</name>
</gene>
<evidence type="ECO:0000256" key="2">
    <source>
        <dbReference type="SAM" id="Phobius"/>
    </source>
</evidence>
<feature type="transmembrane region" description="Helical" evidence="2">
    <location>
        <begin position="256"/>
        <end position="277"/>
    </location>
</feature>
<evidence type="ECO:0000256" key="3">
    <source>
        <dbReference type="SAM" id="SignalP"/>
    </source>
</evidence>
<dbReference type="Gene3D" id="3.10.310.50">
    <property type="match status" value="1"/>
</dbReference>
<dbReference type="PANTHER" id="PTHR33748:SF2">
    <property type="entry name" value="CONSERVED PLASMA MEMBRANE PROTEIN"/>
    <property type="match status" value="1"/>
</dbReference>
<dbReference type="EMBL" id="JAKKPZ010000010">
    <property type="protein sequence ID" value="KAI1716184.1"/>
    <property type="molecule type" value="Genomic_DNA"/>
</dbReference>
<keyword evidence="4" id="KW-0675">Receptor</keyword>
<feature type="compositionally biased region" description="Polar residues" evidence="1">
    <location>
        <begin position="332"/>
        <end position="351"/>
    </location>
</feature>
<feature type="signal peptide" evidence="3">
    <location>
        <begin position="1"/>
        <end position="18"/>
    </location>
</feature>
<keyword evidence="3" id="KW-0732">Signal</keyword>
<proteinExistence type="predicted"/>
<keyword evidence="5" id="KW-1185">Reference proteome</keyword>
<dbReference type="GO" id="GO:0005892">
    <property type="term" value="C:acetylcholine-gated channel complex"/>
    <property type="evidence" value="ECO:0007669"/>
    <property type="project" value="InterPro"/>
</dbReference>
<evidence type="ECO:0000313" key="4">
    <source>
        <dbReference type="EMBL" id="KAI1716184.1"/>
    </source>
</evidence>
<sequence>MLSLLSLLLASTVLRADTEEWTPITYPNPRTNSTACNTWANSTLCDPDHILTDHWRAVINENIERQVGKLKDANIQYTDAAPLACQDMNATEGVQIYVILAKRIKTPNNQSISELDMTNFGNELARKYGLDQQPCKNFLLLIGVETAKLAYVRTGKDLRLPPDLMQRVFHEYNLFNAKNYMEGLNKIVEEIGKQMADPFKELQDLITVAANLAEEFKSVNAFEISNVTNSSTVLPMLDGNTIETNTNDSLRMAPGWIIALMGCAIIMAVFSLFLLFISQKNKKKKLKLKKILVRISEIEKTNGSKEATKTSPLDTRTDIGLEDGLGGDTDSRSNNENNDQQKTTSSISSLKSEIEPNDPDMETLSVSSVVSGIVQRPTTPTKTATRVNINADTLSTDVLQSKDPNEATLH</sequence>
<dbReference type="Proteomes" id="UP001201812">
    <property type="component" value="Unassembled WGS sequence"/>
</dbReference>
<keyword evidence="2" id="KW-1133">Transmembrane helix</keyword>
<evidence type="ECO:0000313" key="5">
    <source>
        <dbReference type="Proteomes" id="UP001201812"/>
    </source>
</evidence>